<dbReference type="Proteomes" id="UP000007798">
    <property type="component" value="Unassembled WGS sequence"/>
</dbReference>
<dbReference type="HOGENOM" id="CLU_1200930_0_0_1"/>
<dbReference type="KEGG" id="dwi:6642585"/>
<evidence type="ECO:0008006" key="3">
    <source>
        <dbReference type="Google" id="ProtNLM"/>
    </source>
</evidence>
<accession>B4MW07</accession>
<protein>
    <recommendedName>
        <fullName evidence="3">Augmin complex subunit dgt2</fullName>
    </recommendedName>
</protein>
<dbReference type="eggNOG" id="ENOG502TCA4">
    <property type="taxonomic scope" value="Eukaryota"/>
</dbReference>
<dbReference type="STRING" id="7260.B4MW07"/>
<keyword evidence="2" id="KW-1185">Reference proteome</keyword>
<dbReference type="PhylomeDB" id="B4MW07"/>
<sequence>MDSLSATVLSAETKNLIETRNHELKRVLKLKLLLELVRTLDLGPNPSPEIKRALKLVSIGEYICPGEGQEFNRENLTGTDLNYADRKALMSKFSAHLRTTLTPIADEGRKLRSEFPDAFNNDCGLSTGQKEIIRLEKEHRACLEKLVEKLSRKCKLLQTAADLKMGPHLANELKLQQAQAHLMQTKAELLRSFLTNEIATKTEHSVKAHKEVEQYLDELLSLKNNCR</sequence>
<dbReference type="FunCoup" id="B4MW07">
    <property type="interactions" value="16"/>
</dbReference>
<name>B4MW07_DROWI</name>
<dbReference type="InParanoid" id="B4MW07"/>
<gene>
    <name evidence="1" type="primary">Dwil\GK15173</name>
    <name evidence="1" type="ORF">Dwil_GK15173</name>
</gene>
<dbReference type="AlphaFoldDB" id="B4MW07"/>
<dbReference type="SMR" id="B4MW07"/>
<organism evidence="1 2">
    <name type="scientific">Drosophila willistoni</name>
    <name type="common">Fruit fly</name>
    <dbReference type="NCBI Taxonomy" id="7260"/>
    <lineage>
        <taxon>Eukaryota</taxon>
        <taxon>Metazoa</taxon>
        <taxon>Ecdysozoa</taxon>
        <taxon>Arthropoda</taxon>
        <taxon>Hexapoda</taxon>
        <taxon>Insecta</taxon>
        <taxon>Pterygota</taxon>
        <taxon>Neoptera</taxon>
        <taxon>Endopterygota</taxon>
        <taxon>Diptera</taxon>
        <taxon>Brachycera</taxon>
        <taxon>Muscomorpha</taxon>
        <taxon>Ephydroidea</taxon>
        <taxon>Drosophilidae</taxon>
        <taxon>Drosophila</taxon>
        <taxon>Sophophora</taxon>
    </lineage>
</organism>
<evidence type="ECO:0000313" key="2">
    <source>
        <dbReference type="Proteomes" id="UP000007798"/>
    </source>
</evidence>
<dbReference type="EMBL" id="CH963857">
    <property type="protein sequence ID" value="EDW75877.1"/>
    <property type="molecule type" value="Genomic_DNA"/>
</dbReference>
<reference evidence="1 2" key="1">
    <citation type="journal article" date="2007" name="Nature">
        <title>Evolution of genes and genomes on the Drosophila phylogeny.</title>
        <authorList>
            <consortium name="Drosophila 12 Genomes Consortium"/>
            <person name="Clark A.G."/>
            <person name="Eisen M.B."/>
            <person name="Smith D.R."/>
            <person name="Bergman C.M."/>
            <person name="Oliver B."/>
            <person name="Markow T.A."/>
            <person name="Kaufman T.C."/>
            <person name="Kellis M."/>
            <person name="Gelbart W."/>
            <person name="Iyer V.N."/>
            <person name="Pollard D.A."/>
            <person name="Sackton T.B."/>
            <person name="Larracuente A.M."/>
            <person name="Singh N.D."/>
            <person name="Abad J.P."/>
            <person name="Abt D.N."/>
            <person name="Adryan B."/>
            <person name="Aguade M."/>
            <person name="Akashi H."/>
            <person name="Anderson W.W."/>
            <person name="Aquadro C.F."/>
            <person name="Ardell D.H."/>
            <person name="Arguello R."/>
            <person name="Artieri C.G."/>
            <person name="Barbash D.A."/>
            <person name="Barker D."/>
            <person name="Barsanti P."/>
            <person name="Batterham P."/>
            <person name="Batzoglou S."/>
            <person name="Begun D."/>
            <person name="Bhutkar A."/>
            <person name="Blanco E."/>
            <person name="Bosak S.A."/>
            <person name="Bradley R.K."/>
            <person name="Brand A.D."/>
            <person name="Brent M.R."/>
            <person name="Brooks A.N."/>
            <person name="Brown R.H."/>
            <person name="Butlin R.K."/>
            <person name="Caggese C."/>
            <person name="Calvi B.R."/>
            <person name="Bernardo de Carvalho A."/>
            <person name="Caspi A."/>
            <person name="Castrezana S."/>
            <person name="Celniker S.E."/>
            <person name="Chang J.L."/>
            <person name="Chapple C."/>
            <person name="Chatterji S."/>
            <person name="Chinwalla A."/>
            <person name="Civetta A."/>
            <person name="Clifton S.W."/>
            <person name="Comeron J.M."/>
            <person name="Costello J.C."/>
            <person name="Coyne J.A."/>
            <person name="Daub J."/>
            <person name="David R.G."/>
            <person name="Delcher A.L."/>
            <person name="Delehaunty K."/>
            <person name="Do C.B."/>
            <person name="Ebling H."/>
            <person name="Edwards K."/>
            <person name="Eickbush T."/>
            <person name="Evans J.D."/>
            <person name="Filipski A."/>
            <person name="Findeiss S."/>
            <person name="Freyhult E."/>
            <person name="Fulton L."/>
            <person name="Fulton R."/>
            <person name="Garcia A.C."/>
            <person name="Gardiner A."/>
            <person name="Garfield D.A."/>
            <person name="Garvin B.E."/>
            <person name="Gibson G."/>
            <person name="Gilbert D."/>
            <person name="Gnerre S."/>
            <person name="Godfrey J."/>
            <person name="Good R."/>
            <person name="Gotea V."/>
            <person name="Gravely B."/>
            <person name="Greenberg A.J."/>
            <person name="Griffiths-Jones S."/>
            <person name="Gross S."/>
            <person name="Guigo R."/>
            <person name="Gustafson E.A."/>
            <person name="Haerty W."/>
            <person name="Hahn M.W."/>
            <person name="Halligan D.L."/>
            <person name="Halpern A.L."/>
            <person name="Halter G.M."/>
            <person name="Han M.V."/>
            <person name="Heger A."/>
            <person name="Hillier L."/>
            <person name="Hinrichs A.S."/>
            <person name="Holmes I."/>
            <person name="Hoskins R.A."/>
            <person name="Hubisz M.J."/>
            <person name="Hultmark D."/>
            <person name="Huntley M.A."/>
            <person name="Jaffe D.B."/>
            <person name="Jagadeeshan S."/>
            <person name="Jeck W.R."/>
            <person name="Johnson J."/>
            <person name="Jones C.D."/>
            <person name="Jordan W.C."/>
            <person name="Karpen G.H."/>
            <person name="Kataoka E."/>
            <person name="Keightley P.D."/>
            <person name="Kheradpour P."/>
            <person name="Kirkness E.F."/>
            <person name="Koerich L.B."/>
            <person name="Kristiansen K."/>
            <person name="Kudrna D."/>
            <person name="Kulathinal R.J."/>
            <person name="Kumar S."/>
            <person name="Kwok R."/>
            <person name="Lander E."/>
            <person name="Langley C.H."/>
            <person name="Lapoint R."/>
            <person name="Lazzaro B.P."/>
            <person name="Lee S.J."/>
            <person name="Levesque L."/>
            <person name="Li R."/>
            <person name="Lin C.F."/>
            <person name="Lin M.F."/>
            <person name="Lindblad-Toh K."/>
            <person name="Llopart A."/>
            <person name="Long M."/>
            <person name="Low L."/>
            <person name="Lozovsky E."/>
            <person name="Lu J."/>
            <person name="Luo M."/>
            <person name="Machado C.A."/>
            <person name="Makalowski W."/>
            <person name="Marzo M."/>
            <person name="Matsuda M."/>
            <person name="Matzkin L."/>
            <person name="McAllister B."/>
            <person name="McBride C.S."/>
            <person name="McKernan B."/>
            <person name="McKernan K."/>
            <person name="Mendez-Lago M."/>
            <person name="Minx P."/>
            <person name="Mollenhauer M.U."/>
            <person name="Montooth K."/>
            <person name="Mount S.M."/>
            <person name="Mu X."/>
            <person name="Myers E."/>
            <person name="Negre B."/>
            <person name="Newfeld S."/>
            <person name="Nielsen R."/>
            <person name="Noor M.A."/>
            <person name="O'Grady P."/>
            <person name="Pachter L."/>
            <person name="Papaceit M."/>
            <person name="Parisi M.J."/>
            <person name="Parisi M."/>
            <person name="Parts L."/>
            <person name="Pedersen J.S."/>
            <person name="Pesole G."/>
            <person name="Phillippy A.M."/>
            <person name="Ponting C.P."/>
            <person name="Pop M."/>
            <person name="Porcelli D."/>
            <person name="Powell J.R."/>
            <person name="Prohaska S."/>
            <person name="Pruitt K."/>
            <person name="Puig M."/>
            <person name="Quesneville H."/>
            <person name="Ram K.R."/>
            <person name="Rand D."/>
            <person name="Rasmussen M.D."/>
            <person name="Reed L.K."/>
            <person name="Reenan R."/>
            <person name="Reily A."/>
            <person name="Remington K.A."/>
            <person name="Rieger T.T."/>
            <person name="Ritchie M.G."/>
            <person name="Robin C."/>
            <person name="Rogers Y.H."/>
            <person name="Rohde C."/>
            <person name="Rozas J."/>
            <person name="Rubenfield M.J."/>
            <person name="Ruiz A."/>
            <person name="Russo S."/>
            <person name="Salzberg S.L."/>
            <person name="Sanchez-Gracia A."/>
            <person name="Saranga D.J."/>
            <person name="Sato H."/>
            <person name="Schaeffer S.W."/>
            <person name="Schatz M.C."/>
            <person name="Schlenke T."/>
            <person name="Schwartz R."/>
            <person name="Segarra C."/>
            <person name="Singh R.S."/>
            <person name="Sirot L."/>
            <person name="Sirota M."/>
            <person name="Sisneros N.B."/>
            <person name="Smith C.D."/>
            <person name="Smith T.F."/>
            <person name="Spieth J."/>
            <person name="Stage D.E."/>
            <person name="Stark A."/>
            <person name="Stephan W."/>
            <person name="Strausberg R.L."/>
            <person name="Strempel S."/>
            <person name="Sturgill D."/>
            <person name="Sutton G."/>
            <person name="Sutton G.G."/>
            <person name="Tao W."/>
            <person name="Teichmann S."/>
            <person name="Tobari Y.N."/>
            <person name="Tomimura Y."/>
            <person name="Tsolas J.M."/>
            <person name="Valente V.L."/>
            <person name="Venter E."/>
            <person name="Venter J.C."/>
            <person name="Vicario S."/>
            <person name="Vieira F.G."/>
            <person name="Vilella A.J."/>
            <person name="Villasante A."/>
            <person name="Walenz B."/>
            <person name="Wang J."/>
            <person name="Wasserman M."/>
            <person name="Watts T."/>
            <person name="Wilson D."/>
            <person name="Wilson R.K."/>
            <person name="Wing R.A."/>
            <person name="Wolfner M.F."/>
            <person name="Wong A."/>
            <person name="Wong G.K."/>
            <person name="Wu C.I."/>
            <person name="Wu G."/>
            <person name="Yamamoto D."/>
            <person name="Yang H.P."/>
            <person name="Yang S.P."/>
            <person name="Yorke J.A."/>
            <person name="Yoshida K."/>
            <person name="Zdobnov E."/>
            <person name="Zhang P."/>
            <person name="Zhang Y."/>
            <person name="Zimin A.V."/>
            <person name="Baldwin J."/>
            <person name="Abdouelleil A."/>
            <person name="Abdulkadir J."/>
            <person name="Abebe A."/>
            <person name="Abera B."/>
            <person name="Abreu J."/>
            <person name="Acer S.C."/>
            <person name="Aftuck L."/>
            <person name="Alexander A."/>
            <person name="An P."/>
            <person name="Anderson E."/>
            <person name="Anderson S."/>
            <person name="Arachi H."/>
            <person name="Azer M."/>
            <person name="Bachantsang P."/>
            <person name="Barry A."/>
            <person name="Bayul T."/>
            <person name="Berlin A."/>
            <person name="Bessette D."/>
            <person name="Bloom T."/>
            <person name="Blye J."/>
            <person name="Boguslavskiy L."/>
            <person name="Bonnet C."/>
            <person name="Boukhgalter B."/>
            <person name="Bourzgui I."/>
            <person name="Brown A."/>
            <person name="Cahill P."/>
            <person name="Channer S."/>
            <person name="Cheshatsang Y."/>
            <person name="Chuda L."/>
            <person name="Citroen M."/>
            <person name="Collymore A."/>
            <person name="Cooke P."/>
            <person name="Costello M."/>
            <person name="D'Aco K."/>
            <person name="Daza R."/>
            <person name="De Haan G."/>
            <person name="DeGray S."/>
            <person name="DeMaso C."/>
            <person name="Dhargay N."/>
            <person name="Dooley K."/>
            <person name="Dooley E."/>
            <person name="Doricent M."/>
            <person name="Dorje P."/>
            <person name="Dorjee K."/>
            <person name="Dupes A."/>
            <person name="Elong R."/>
            <person name="Falk J."/>
            <person name="Farina A."/>
            <person name="Faro S."/>
            <person name="Ferguson D."/>
            <person name="Fisher S."/>
            <person name="Foley C.D."/>
            <person name="Franke A."/>
            <person name="Friedrich D."/>
            <person name="Gadbois L."/>
            <person name="Gearin G."/>
            <person name="Gearin C.R."/>
            <person name="Giannoukos G."/>
            <person name="Goode T."/>
            <person name="Graham J."/>
            <person name="Grandbois E."/>
            <person name="Grewal S."/>
            <person name="Gyaltsen K."/>
            <person name="Hafez N."/>
            <person name="Hagos B."/>
            <person name="Hall J."/>
            <person name="Henson C."/>
            <person name="Hollinger A."/>
            <person name="Honan T."/>
            <person name="Huard M.D."/>
            <person name="Hughes L."/>
            <person name="Hurhula B."/>
            <person name="Husby M.E."/>
            <person name="Kamat A."/>
            <person name="Kanga B."/>
            <person name="Kashin S."/>
            <person name="Khazanovich D."/>
            <person name="Kisner P."/>
            <person name="Lance K."/>
            <person name="Lara M."/>
            <person name="Lee W."/>
            <person name="Lennon N."/>
            <person name="Letendre F."/>
            <person name="LeVine R."/>
            <person name="Lipovsky A."/>
            <person name="Liu X."/>
            <person name="Liu J."/>
            <person name="Liu S."/>
            <person name="Lokyitsang T."/>
            <person name="Lokyitsang Y."/>
            <person name="Lubonja R."/>
            <person name="Lui A."/>
            <person name="MacDonald P."/>
            <person name="Magnisalis V."/>
            <person name="Maru K."/>
            <person name="Matthews C."/>
            <person name="McCusker W."/>
            <person name="McDonough S."/>
            <person name="Mehta T."/>
            <person name="Meldrim J."/>
            <person name="Meneus L."/>
            <person name="Mihai O."/>
            <person name="Mihalev A."/>
            <person name="Mihova T."/>
            <person name="Mittelman R."/>
            <person name="Mlenga V."/>
            <person name="Montmayeur A."/>
            <person name="Mulrain L."/>
            <person name="Navidi A."/>
            <person name="Naylor J."/>
            <person name="Negash T."/>
            <person name="Nguyen T."/>
            <person name="Nguyen N."/>
            <person name="Nicol R."/>
            <person name="Norbu C."/>
            <person name="Norbu N."/>
            <person name="Novod N."/>
            <person name="O'Neill B."/>
            <person name="Osman S."/>
            <person name="Markiewicz E."/>
            <person name="Oyono O.L."/>
            <person name="Patti C."/>
            <person name="Phunkhang P."/>
            <person name="Pierre F."/>
            <person name="Priest M."/>
            <person name="Raghuraman S."/>
            <person name="Rege F."/>
            <person name="Reyes R."/>
            <person name="Rise C."/>
            <person name="Rogov P."/>
            <person name="Ross K."/>
            <person name="Ryan E."/>
            <person name="Settipalli S."/>
            <person name="Shea T."/>
            <person name="Sherpa N."/>
            <person name="Shi L."/>
            <person name="Shih D."/>
            <person name="Sparrow T."/>
            <person name="Spaulding J."/>
            <person name="Stalker J."/>
            <person name="Stange-Thomann N."/>
            <person name="Stavropoulos S."/>
            <person name="Stone C."/>
            <person name="Strader C."/>
            <person name="Tesfaye S."/>
            <person name="Thomson T."/>
            <person name="Thoulutsang Y."/>
            <person name="Thoulutsang D."/>
            <person name="Topham K."/>
            <person name="Topping I."/>
            <person name="Tsamla T."/>
            <person name="Vassiliev H."/>
            <person name="Vo A."/>
            <person name="Wangchuk T."/>
            <person name="Wangdi T."/>
            <person name="Weiand M."/>
            <person name="Wilkinson J."/>
            <person name="Wilson A."/>
            <person name="Yadav S."/>
            <person name="Young G."/>
            <person name="Yu Q."/>
            <person name="Zembek L."/>
            <person name="Zhong D."/>
            <person name="Zimmer A."/>
            <person name="Zwirko Z."/>
            <person name="Jaffe D.B."/>
            <person name="Alvarez P."/>
            <person name="Brockman W."/>
            <person name="Butler J."/>
            <person name="Chin C."/>
            <person name="Gnerre S."/>
            <person name="Grabherr M."/>
            <person name="Kleber M."/>
            <person name="Mauceli E."/>
            <person name="MacCallum I."/>
        </authorList>
    </citation>
    <scope>NUCLEOTIDE SEQUENCE [LARGE SCALE GENOMIC DNA]</scope>
    <source>
        <strain evidence="2">Tucson 14030-0811.24</strain>
    </source>
</reference>
<evidence type="ECO:0000313" key="1">
    <source>
        <dbReference type="EMBL" id="EDW75877.1"/>
    </source>
</evidence>
<dbReference type="OrthoDB" id="7757854at2759"/>
<dbReference type="OMA" id="YTDRKAV"/>
<proteinExistence type="predicted"/>